<keyword evidence="2" id="KW-1133">Transmembrane helix</keyword>
<keyword evidence="2" id="KW-0812">Transmembrane</keyword>
<evidence type="ECO:0000256" key="1">
    <source>
        <dbReference type="SAM" id="MobiDB-lite"/>
    </source>
</evidence>
<feature type="transmembrane region" description="Helical" evidence="2">
    <location>
        <begin position="15"/>
        <end position="35"/>
    </location>
</feature>
<dbReference type="Proteomes" id="UP000245880">
    <property type="component" value="Unassembled WGS sequence"/>
</dbReference>
<accession>A0A316B4Q9</accession>
<comment type="caution">
    <text evidence="4">The sequence shown here is derived from an EMBL/GenBank/DDBJ whole genome shotgun (WGS) entry which is preliminary data.</text>
</comment>
<proteinExistence type="predicted"/>
<gene>
    <name evidence="4" type="ORF">CLV98_10678</name>
</gene>
<organism evidence="4 5">
    <name type="scientific">Dyadobacter jejuensis</name>
    <dbReference type="NCBI Taxonomy" id="1082580"/>
    <lineage>
        <taxon>Bacteria</taxon>
        <taxon>Pseudomonadati</taxon>
        <taxon>Bacteroidota</taxon>
        <taxon>Cytophagia</taxon>
        <taxon>Cytophagales</taxon>
        <taxon>Spirosomataceae</taxon>
        <taxon>Dyadobacter</taxon>
    </lineage>
</organism>
<evidence type="ECO:0000313" key="5">
    <source>
        <dbReference type="Proteomes" id="UP000245880"/>
    </source>
</evidence>
<keyword evidence="2" id="KW-0472">Membrane</keyword>
<evidence type="ECO:0000259" key="3">
    <source>
        <dbReference type="PROSITE" id="PS50053"/>
    </source>
</evidence>
<keyword evidence="5" id="KW-1185">Reference proteome</keyword>
<feature type="region of interest" description="Disordered" evidence="1">
    <location>
        <begin position="359"/>
        <end position="380"/>
    </location>
</feature>
<dbReference type="PROSITE" id="PS50053">
    <property type="entry name" value="UBIQUITIN_2"/>
    <property type="match status" value="1"/>
</dbReference>
<dbReference type="RefSeq" id="WP_109674771.1">
    <property type="nucleotide sequence ID" value="NZ_QGDT01000006.1"/>
</dbReference>
<dbReference type="AlphaFoldDB" id="A0A316B4Q9"/>
<protein>
    <recommendedName>
        <fullName evidence="3">Ubiquitin-like domain-containing protein</fullName>
    </recommendedName>
</protein>
<dbReference type="EMBL" id="QGDT01000006">
    <property type="protein sequence ID" value="PWJ57607.1"/>
    <property type="molecule type" value="Genomic_DNA"/>
</dbReference>
<evidence type="ECO:0000313" key="4">
    <source>
        <dbReference type="EMBL" id="PWJ57607.1"/>
    </source>
</evidence>
<name>A0A316B4Q9_9BACT</name>
<feature type="transmembrane region" description="Helical" evidence="2">
    <location>
        <begin position="42"/>
        <end position="64"/>
    </location>
</feature>
<feature type="domain" description="Ubiquitin-like" evidence="3">
    <location>
        <begin position="192"/>
        <end position="269"/>
    </location>
</feature>
<reference evidence="4 5" key="1">
    <citation type="submission" date="2018-03" db="EMBL/GenBank/DDBJ databases">
        <title>Genomic Encyclopedia of Archaeal and Bacterial Type Strains, Phase II (KMG-II): from individual species to whole genera.</title>
        <authorList>
            <person name="Goeker M."/>
        </authorList>
    </citation>
    <scope>NUCLEOTIDE SEQUENCE [LARGE SCALE GENOMIC DNA]</scope>
    <source>
        <strain evidence="4 5">DSM 100346</strain>
    </source>
</reference>
<sequence>MDFSINELFNKNEPLAWVLGVLGVMVILLLSSKIIKPIGEDLGVKLLITLIVSVVVVYIASLYFKNTSSPTQDPPSPPTKSTLTLIFHELGNREMRPFDDQGRVLLSDSADHLVAKSIGKYGIVRFDPVENWLLHRKTPILVRLKNIDTTAYTYVLEDPLLDGIAPNDTIEIPVRKIPKTTSNPLAGTSNNIRLLYYNNKKQSAVPVNFQKDKTIQELKEVLITKYIPQGELKYMDRVGLAYRSMSNILDNEQQTLAEVGMNDGEKVFLSIISMVVYSKKSDDFQLDISNGNFKNPVVKIDNKTLPFTRDKGKLSVQIPMTDTAYTVTVRDGSKYYSQRVRTKDSSKIDISASKMSQINMSSWPIKRSGAANPESKEQKK</sequence>
<dbReference type="InterPro" id="IPR000626">
    <property type="entry name" value="Ubiquitin-like_dom"/>
</dbReference>
<evidence type="ECO:0000256" key="2">
    <source>
        <dbReference type="SAM" id="Phobius"/>
    </source>
</evidence>